<comment type="caution">
    <text evidence="8">The sequence shown here is derived from an EMBL/GenBank/DDBJ whole genome shotgun (WGS) entry which is preliminary data.</text>
</comment>
<dbReference type="InterPro" id="IPR036477">
    <property type="entry name" value="Formyl_transf_N_sf"/>
</dbReference>
<comment type="catalytic activity">
    <reaction evidence="5">
        <text>L-methionyl-tRNA(fMet) + (6R)-10-formyltetrahydrofolate = N-formyl-L-methionyl-tRNA(fMet) + (6S)-5,6,7,8-tetrahydrofolate + H(+)</text>
        <dbReference type="Rhea" id="RHEA:24380"/>
        <dbReference type="Rhea" id="RHEA-COMP:9952"/>
        <dbReference type="Rhea" id="RHEA-COMP:9953"/>
        <dbReference type="ChEBI" id="CHEBI:15378"/>
        <dbReference type="ChEBI" id="CHEBI:57453"/>
        <dbReference type="ChEBI" id="CHEBI:78530"/>
        <dbReference type="ChEBI" id="CHEBI:78844"/>
        <dbReference type="ChEBI" id="CHEBI:195366"/>
        <dbReference type="EC" id="2.1.2.9"/>
    </reaction>
</comment>
<feature type="binding site" evidence="5">
    <location>
        <begin position="116"/>
        <end position="119"/>
    </location>
    <ligand>
        <name>(6S)-5,6,7,8-tetrahydrofolate</name>
        <dbReference type="ChEBI" id="CHEBI:57453"/>
    </ligand>
</feature>
<evidence type="ECO:0000256" key="4">
    <source>
        <dbReference type="ARBA" id="ARBA00022917"/>
    </source>
</evidence>
<protein>
    <recommendedName>
        <fullName evidence="2 5">Methionyl-tRNA formyltransferase</fullName>
        <ecNumber evidence="2 5">2.1.2.9</ecNumber>
    </recommendedName>
</protein>
<dbReference type="Pfam" id="PF02911">
    <property type="entry name" value="Formyl_trans_C"/>
    <property type="match status" value="1"/>
</dbReference>
<sequence>MSDAQPLPPPPTRPTSIVYFGSPAEAVAPLEALIAAGHRVDLVVSAPDRRRSRRGSPTPTPVKAAALRLGLKVTDDLTDAATAAEDGADLGVVVAYGQILRRPLLEALPMVNLHFSLLPRWRGAAPVERALLAGDDATGVAVMGVEEGLDTGPVYAEVAVPIAPTSTAAELRTELSARGAELLIDTLGSGLTDPRPQSGTTTYATKITGDDLELRFDEAPAIELDRRVRVGGAWTTLRGERLKVWRAEIVAPSAAEIPPPGVLDADIVGTACGGLRLVEVQLAGRARQDATEFLRGLRPEPGERLGG</sequence>
<reference evidence="8 9" key="1">
    <citation type="submission" date="2020-10" db="EMBL/GenBank/DDBJ databases">
        <title>Connecting structure to function with the recovery of over 1000 high-quality activated sludge metagenome-assembled genomes encoding full-length rRNA genes using long-read sequencing.</title>
        <authorList>
            <person name="Singleton C.M."/>
            <person name="Petriglieri F."/>
            <person name="Kristensen J.M."/>
            <person name="Kirkegaard R.H."/>
            <person name="Michaelsen T.Y."/>
            <person name="Andersen M.H."/>
            <person name="Karst S.M."/>
            <person name="Dueholm M.S."/>
            <person name="Nielsen P.H."/>
            <person name="Albertsen M."/>
        </authorList>
    </citation>
    <scope>NUCLEOTIDE SEQUENCE [LARGE SCALE GENOMIC DNA]</scope>
    <source>
        <strain evidence="8">Lyne_18-Q3-R50-59_MAXAC.006</strain>
    </source>
</reference>
<dbReference type="SUPFAM" id="SSF50486">
    <property type="entry name" value="FMT C-terminal domain-like"/>
    <property type="match status" value="1"/>
</dbReference>
<name>A0A936NDT0_9ACTN</name>
<dbReference type="Pfam" id="PF00551">
    <property type="entry name" value="Formyl_trans_N"/>
    <property type="match status" value="1"/>
</dbReference>
<evidence type="ECO:0000256" key="3">
    <source>
        <dbReference type="ARBA" id="ARBA00022679"/>
    </source>
</evidence>
<feature type="domain" description="Formyl transferase N-terminal" evidence="6">
    <location>
        <begin position="19"/>
        <end position="186"/>
    </location>
</feature>
<comment type="function">
    <text evidence="5">Attaches a formyl group to the free amino group of methionyl-tRNA(fMet). The formyl group appears to play a dual role in the initiator identity of N-formylmethionyl-tRNA by promoting its recognition by IF2 and preventing the misappropriation of this tRNA by the elongation apparatus.</text>
</comment>
<dbReference type="InterPro" id="IPR005793">
    <property type="entry name" value="Formyl_trans_C"/>
</dbReference>
<feature type="domain" description="Formyl transferase C-terminal" evidence="7">
    <location>
        <begin position="206"/>
        <end position="297"/>
    </location>
</feature>
<dbReference type="InterPro" id="IPR044135">
    <property type="entry name" value="Met-tRNA-FMT_C"/>
</dbReference>
<evidence type="ECO:0000259" key="7">
    <source>
        <dbReference type="Pfam" id="PF02911"/>
    </source>
</evidence>
<dbReference type="GO" id="GO:0004479">
    <property type="term" value="F:methionyl-tRNA formyltransferase activity"/>
    <property type="evidence" value="ECO:0007669"/>
    <property type="project" value="UniProtKB-UniRule"/>
</dbReference>
<dbReference type="PANTHER" id="PTHR11138:SF5">
    <property type="entry name" value="METHIONYL-TRNA FORMYLTRANSFERASE, MITOCHONDRIAL"/>
    <property type="match status" value="1"/>
</dbReference>
<accession>A0A936NDT0</accession>
<dbReference type="InterPro" id="IPR002376">
    <property type="entry name" value="Formyl_transf_N"/>
</dbReference>
<dbReference type="InterPro" id="IPR041711">
    <property type="entry name" value="Met-tRNA-FMT_N"/>
</dbReference>
<evidence type="ECO:0000313" key="9">
    <source>
        <dbReference type="Proteomes" id="UP000727993"/>
    </source>
</evidence>
<dbReference type="Gene3D" id="3.40.50.12230">
    <property type="match status" value="1"/>
</dbReference>
<dbReference type="EMBL" id="JADJZA010000009">
    <property type="protein sequence ID" value="MBK9298475.1"/>
    <property type="molecule type" value="Genomic_DNA"/>
</dbReference>
<comment type="similarity">
    <text evidence="1 5">Belongs to the Fmt family.</text>
</comment>
<evidence type="ECO:0000259" key="6">
    <source>
        <dbReference type="Pfam" id="PF00551"/>
    </source>
</evidence>
<dbReference type="AlphaFoldDB" id="A0A936NDT0"/>
<keyword evidence="4 5" id="KW-0648">Protein biosynthesis</keyword>
<dbReference type="PANTHER" id="PTHR11138">
    <property type="entry name" value="METHIONYL-TRNA FORMYLTRANSFERASE"/>
    <property type="match status" value="1"/>
</dbReference>
<dbReference type="GO" id="GO:0005829">
    <property type="term" value="C:cytosol"/>
    <property type="evidence" value="ECO:0007669"/>
    <property type="project" value="TreeGrafter"/>
</dbReference>
<evidence type="ECO:0000313" key="8">
    <source>
        <dbReference type="EMBL" id="MBK9298475.1"/>
    </source>
</evidence>
<dbReference type="SUPFAM" id="SSF53328">
    <property type="entry name" value="Formyltransferase"/>
    <property type="match status" value="1"/>
</dbReference>
<evidence type="ECO:0000256" key="5">
    <source>
        <dbReference type="HAMAP-Rule" id="MF_00182"/>
    </source>
</evidence>
<dbReference type="EC" id="2.1.2.9" evidence="2 5"/>
<gene>
    <name evidence="5" type="primary">fmt</name>
    <name evidence="8" type="ORF">IPN02_16945</name>
</gene>
<dbReference type="HAMAP" id="MF_00182">
    <property type="entry name" value="Formyl_trans"/>
    <property type="match status" value="1"/>
</dbReference>
<keyword evidence="3 5" id="KW-0808">Transferase</keyword>
<organism evidence="8 9">
    <name type="scientific">Candidatus Neomicrothrix subdominans</name>
    <dbReference type="NCBI Taxonomy" id="2954438"/>
    <lineage>
        <taxon>Bacteria</taxon>
        <taxon>Bacillati</taxon>
        <taxon>Actinomycetota</taxon>
        <taxon>Acidimicrobiia</taxon>
        <taxon>Acidimicrobiales</taxon>
        <taxon>Microthrixaceae</taxon>
        <taxon>Candidatus Neomicrothrix</taxon>
    </lineage>
</organism>
<proteinExistence type="inferred from homology"/>
<dbReference type="CDD" id="cd08646">
    <property type="entry name" value="FMT_core_Met-tRNA-FMT_N"/>
    <property type="match status" value="1"/>
</dbReference>
<dbReference type="InterPro" id="IPR011034">
    <property type="entry name" value="Formyl_transferase-like_C_sf"/>
</dbReference>
<dbReference type="CDD" id="cd08704">
    <property type="entry name" value="Met_tRNA_FMT_C"/>
    <property type="match status" value="1"/>
</dbReference>
<evidence type="ECO:0000256" key="1">
    <source>
        <dbReference type="ARBA" id="ARBA00010699"/>
    </source>
</evidence>
<dbReference type="InterPro" id="IPR005794">
    <property type="entry name" value="Fmt"/>
</dbReference>
<evidence type="ECO:0000256" key="2">
    <source>
        <dbReference type="ARBA" id="ARBA00012261"/>
    </source>
</evidence>
<dbReference type="Proteomes" id="UP000727993">
    <property type="component" value="Unassembled WGS sequence"/>
</dbReference>